<dbReference type="SMART" id="SM00347">
    <property type="entry name" value="HTH_MARR"/>
    <property type="match status" value="1"/>
</dbReference>
<evidence type="ECO:0000259" key="4">
    <source>
        <dbReference type="PROSITE" id="PS50995"/>
    </source>
</evidence>
<dbReference type="STRING" id="1346.BMF34_02535"/>
<dbReference type="OrthoDB" id="9799663at2"/>
<dbReference type="AlphaFoldDB" id="A0A1J0MXS4"/>
<dbReference type="GO" id="GO:0003700">
    <property type="term" value="F:DNA-binding transcription factor activity"/>
    <property type="evidence" value="ECO:0007669"/>
    <property type="project" value="InterPro"/>
</dbReference>
<keyword evidence="1" id="KW-0805">Transcription regulation</keyword>
<dbReference type="Gene3D" id="1.10.10.10">
    <property type="entry name" value="Winged helix-like DNA-binding domain superfamily/Winged helix DNA-binding domain"/>
    <property type="match status" value="1"/>
</dbReference>
<dbReference type="KEGG" id="siq:DQ08_02410"/>
<evidence type="ECO:0000313" key="7">
    <source>
        <dbReference type="Proteomes" id="UP000025245"/>
    </source>
</evidence>
<name>A0A1J0MXS4_STRIN</name>
<reference evidence="6 8" key="2">
    <citation type="submission" date="2018-06" db="EMBL/GenBank/DDBJ databases">
        <title>Mutators as drivers of adaptation in pathogenic bacteria and a risk factor for host jumps and vaccine escape.</title>
        <authorList>
            <person name="Barnes A.C."/>
            <person name="Silayeva O."/>
        </authorList>
    </citation>
    <scope>NUCLEOTIDE SEQUENCE [LARGE SCALE GENOMIC DNA]</scope>
    <source>
        <strain evidence="6 8">QMA0445</strain>
    </source>
</reference>
<dbReference type="PANTHER" id="PTHR42756">
    <property type="entry name" value="TRANSCRIPTIONAL REGULATOR, MARR"/>
    <property type="match status" value="1"/>
</dbReference>
<dbReference type="Proteomes" id="UP000269148">
    <property type="component" value="Unassembled WGS sequence"/>
</dbReference>
<protein>
    <submittedName>
        <fullName evidence="6">MarR family transcriptional regulator</fullName>
    </submittedName>
</protein>
<dbReference type="InterPro" id="IPR023187">
    <property type="entry name" value="Tscrpt_reg_MarR-type_CS"/>
</dbReference>
<dbReference type="eggNOG" id="COG1846">
    <property type="taxonomic scope" value="Bacteria"/>
</dbReference>
<dbReference type="PROSITE" id="PS50995">
    <property type="entry name" value="HTH_MARR_2"/>
    <property type="match status" value="1"/>
</dbReference>
<keyword evidence="2" id="KW-0238">DNA-binding</keyword>
<dbReference type="EMBL" id="CP007586">
    <property type="protein sequence ID" value="AHY15334.1"/>
    <property type="molecule type" value="Genomic_DNA"/>
</dbReference>
<dbReference type="GeneID" id="35764865"/>
<dbReference type="InterPro" id="IPR036388">
    <property type="entry name" value="WH-like_DNA-bd_sf"/>
</dbReference>
<keyword evidence="7" id="KW-1185">Reference proteome</keyword>
<gene>
    <name evidence="6" type="ORF">DIY07_02570</name>
    <name evidence="5" type="ORF">DQ08_02410</name>
</gene>
<evidence type="ECO:0000313" key="5">
    <source>
        <dbReference type="EMBL" id="AHY15334.1"/>
    </source>
</evidence>
<evidence type="ECO:0000256" key="2">
    <source>
        <dbReference type="ARBA" id="ARBA00023125"/>
    </source>
</evidence>
<dbReference type="Proteomes" id="UP000025245">
    <property type="component" value="Chromosome"/>
</dbReference>
<accession>A0A1J0MXS4</accession>
<dbReference type="EMBL" id="QLQD01000027">
    <property type="protein sequence ID" value="RLU58263.1"/>
    <property type="molecule type" value="Genomic_DNA"/>
</dbReference>
<sequence length="151" mass="17293">MDQEQIGVLIKRASLTFDRTASQLLKPFDLTPSQFKFLKYVTFQPEASVRQIDLEVFFGMSNPSVTGVLQNLEKKGLISRQNHPDDRRSKVILLTQKAKDARLKILKTNQAIEEAFTSALSEQEITLLRPILRKLTPDEQKSIERENDASY</sequence>
<evidence type="ECO:0000313" key="8">
    <source>
        <dbReference type="Proteomes" id="UP000269148"/>
    </source>
</evidence>
<dbReference type="KEGG" id="siz:SI82_02645"/>
<proteinExistence type="predicted"/>
<dbReference type="InterPro" id="IPR036390">
    <property type="entry name" value="WH_DNA-bd_sf"/>
</dbReference>
<dbReference type="GO" id="GO:0003677">
    <property type="term" value="F:DNA binding"/>
    <property type="evidence" value="ECO:0007669"/>
    <property type="project" value="UniProtKB-KW"/>
</dbReference>
<dbReference type="PROSITE" id="PS01117">
    <property type="entry name" value="HTH_MARR_1"/>
    <property type="match status" value="1"/>
</dbReference>
<dbReference type="Pfam" id="PF01047">
    <property type="entry name" value="MarR"/>
    <property type="match status" value="1"/>
</dbReference>
<dbReference type="InterPro" id="IPR000835">
    <property type="entry name" value="HTH_MarR-typ"/>
</dbReference>
<reference evidence="5 7" key="1">
    <citation type="journal article" date="2014" name="Genome Announc.">
        <title>Complete Genome Sequence of a Virulent Strain, Streptococcus iniae ISET0901, Isolated from Diseased Tilapia.</title>
        <authorList>
            <person name="Pridgeon J.W."/>
            <person name="Zhang D."/>
            <person name="Zhang L."/>
        </authorList>
    </citation>
    <scope>NUCLEOTIDE SEQUENCE [LARGE SCALE GENOMIC DNA]</scope>
    <source>
        <strain evidence="5 7">ISET0901</strain>
    </source>
</reference>
<dbReference type="SMR" id="A0A1J0MXS4"/>
<dbReference type="RefSeq" id="WP_003100935.1">
    <property type="nucleotide sequence ID" value="NZ_CP010783.1"/>
</dbReference>
<organism evidence="6 8">
    <name type="scientific">Streptococcus iniae</name>
    <name type="common">Streptococcus shiloi</name>
    <dbReference type="NCBI Taxonomy" id="1346"/>
    <lineage>
        <taxon>Bacteria</taxon>
        <taxon>Bacillati</taxon>
        <taxon>Bacillota</taxon>
        <taxon>Bacilli</taxon>
        <taxon>Lactobacillales</taxon>
        <taxon>Streptococcaceae</taxon>
        <taxon>Streptococcus</taxon>
    </lineage>
</organism>
<dbReference type="KEGG" id="sio:DW64_02400"/>
<dbReference type="PRINTS" id="PR00598">
    <property type="entry name" value="HTHMARR"/>
</dbReference>
<evidence type="ECO:0000313" key="6">
    <source>
        <dbReference type="EMBL" id="RLU58263.1"/>
    </source>
</evidence>
<keyword evidence="3" id="KW-0804">Transcription</keyword>
<feature type="domain" description="HTH marR-type" evidence="4">
    <location>
        <begin position="3"/>
        <end position="137"/>
    </location>
</feature>
<dbReference type="SUPFAM" id="SSF46785">
    <property type="entry name" value="Winged helix' DNA-binding domain"/>
    <property type="match status" value="1"/>
</dbReference>
<evidence type="ECO:0000256" key="1">
    <source>
        <dbReference type="ARBA" id="ARBA00023015"/>
    </source>
</evidence>
<evidence type="ECO:0000256" key="3">
    <source>
        <dbReference type="ARBA" id="ARBA00023163"/>
    </source>
</evidence>
<dbReference type="PANTHER" id="PTHR42756:SF1">
    <property type="entry name" value="TRANSCRIPTIONAL REPRESSOR OF EMRAB OPERON"/>
    <property type="match status" value="1"/>
</dbReference>